<evidence type="ECO:0000256" key="6">
    <source>
        <dbReference type="ARBA" id="ARBA00023066"/>
    </source>
</evidence>
<comment type="catalytic activity">
    <reaction evidence="10">
        <text>carboxynorspermidine + H(+) = norspermidine + CO2</text>
        <dbReference type="Rhea" id="RHEA:34099"/>
        <dbReference type="ChEBI" id="CHEBI:15378"/>
        <dbReference type="ChEBI" id="CHEBI:16526"/>
        <dbReference type="ChEBI" id="CHEBI:57920"/>
        <dbReference type="ChEBI" id="CHEBI:65070"/>
        <dbReference type="EC" id="4.1.1.96"/>
    </reaction>
</comment>
<evidence type="ECO:0000256" key="4">
    <source>
        <dbReference type="ARBA" id="ARBA00022793"/>
    </source>
</evidence>
<dbReference type="InterPro" id="IPR022643">
    <property type="entry name" value="De-COase2_C"/>
</dbReference>
<dbReference type="PANTHER" id="PTHR43727">
    <property type="entry name" value="DIAMINOPIMELATE DECARBOXYLASE"/>
    <property type="match status" value="1"/>
</dbReference>
<dbReference type="InterPro" id="IPR029066">
    <property type="entry name" value="PLP-binding_barrel"/>
</dbReference>
<evidence type="ECO:0000256" key="9">
    <source>
        <dbReference type="ARBA" id="ARBA00047351"/>
    </source>
</evidence>
<dbReference type="Gene3D" id="3.20.20.10">
    <property type="entry name" value="Alanine racemase"/>
    <property type="match status" value="1"/>
</dbReference>
<reference evidence="12 13" key="1">
    <citation type="submission" date="2018-06" db="EMBL/GenBank/DDBJ databases">
        <authorList>
            <consortium name="Pathogen Informatics"/>
            <person name="Doyle S."/>
        </authorList>
    </citation>
    <scope>NUCLEOTIDE SEQUENCE [LARGE SCALE GENOMIC DNA]</scope>
    <source>
        <strain evidence="12 13">NCTC12714</strain>
    </source>
</reference>
<dbReference type="RefSeq" id="WP_233708788.1">
    <property type="nucleotide sequence ID" value="NZ_FZML01000003.1"/>
</dbReference>
<keyword evidence="5" id="KW-0663">Pyridoxal phosphate</keyword>
<dbReference type="GO" id="GO:0008295">
    <property type="term" value="P:spermidine biosynthetic process"/>
    <property type="evidence" value="ECO:0007669"/>
    <property type="project" value="UniProtKB-KW"/>
</dbReference>
<sequence length="523" mass="59589">MRHRYISKPNKVCLQEYFCKLLHIYNDEDMANKNLAIHNIFETSPDLPLNKLPIAYSPLKDPMVNSFRADCNKLESNKRYCANLNLAYSLIHSIPSPCYVLYYNALDSNLKLLNQISQASGAYILVALKGYSFWREFDGVRKYLHGATCSGAWEARLAYEEIVAKSNDSVDTKLNTTNLDDNHLYTKHVCVFSPAYKESQMQEILQYATHIIFNSFAQWHRFKGMIDSKNKKLIASNRRIEVGLRVNPLYSEVNPPIYNPCAPKSRLGIIPIEFHKDIESYASLYGYADAQKFFASEFSGLHFHTHCEQDSNALARTLPHVIKHFDTYIKLSNWINFGGGHHITREDYDCDLLVSLVLDFKAKYHNIDVFLEPGEAVGWQCGDLIGTVVDIIQNDGEIAILDISASCHTPDCLEMPYRPACYKISIDTGTGSLHIESDLGENAGKYHYRFGGPTCLAGDVFGDYSFDSKLNVGDRIAFCDMMHYTIVKNTTFNGVELPKLGVIKDDRFTLLKDFDYSYFKNRN</sequence>
<dbReference type="EMBL" id="UGJE01000002">
    <property type="protein sequence ID" value="STQ86542.1"/>
    <property type="molecule type" value="Genomic_DNA"/>
</dbReference>
<keyword evidence="6" id="KW-0745">Spermidine biosynthesis</keyword>
<evidence type="ECO:0000256" key="8">
    <source>
        <dbReference type="ARBA" id="ARBA00025802"/>
    </source>
</evidence>
<dbReference type="InterPro" id="IPR005730">
    <property type="entry name" value="Nsp_de-COase"/>
</dbReference>
<protein>
    <recommendedName>
        <fullName evidence="3">Carboxynorspermidine/carboxyspermidine decarboxylase</fullName>
        <ecNumber evidence="2">4.1.1.96</ecNumber>
    </recommendedName>
</protein>
<dbReference type="PANTHER" id="PTHR43727:SF1">
    <property type="entry name" value="CARBOXYNORSPERMIDINE_CARBOXYSPERMIDINE DECARBOXYLASE"/>
    <property type="match status" value="1"/>
</dbReference>
<evidence type="ECO:0000256" key="2">
    <source>
        <dbReference type="ARBA" id="ARBA00012259"/>
    </source>
</evidence>
<dbReference type="Gene3D" id="2.40.37.10">
    <property type="entry name" value="Lyase, Ornithine Decarboxylase, Chain A, domain 1"/>
    <property type="match status" value="1"/>
</dbReference>
<accession>A0A377PVV4</accession>
<dbReference type="GO" id="GO:0009089">
    <property type="term" value="P:lysine biosynthetic process via diaminopimelate"/>
    <property type="evidence" value="ECO:0007669"/>
    <property type="project" value="TreeGrafter"/>
</dbReference>
<evidence type="ECO:0000259" key="11">
    <source>
        <dbReference type="Pfam" id="PF00278"/>
    </source>
</evidence>
<keyword evidence="13" id="KW-1185">Reference proteome</keyword>
<dbReference type="InterPro" id="IPR009006">
    <property type="entry name" value="Ala_racemase/Decarboxylase_C"/>
</dbReference>
<dbReference type="SUPFAM" id="SSF50621">
    <property type="entry name" value="Alanine racemase C-terminal domain-like"/>
    <property type="match status" value="1"/>
</dbReference>
<dbReference type="CDD" id="cd06829">
    <property type="entry name" value="PLPDE_III_CANSDC"/>
    <property type="match status" value="1"/>
</dbReference>
<comment type="catalytic activity">
    <reaction evidence="9">
        <text>carboxyspermidine + H(+) = spermidine + CO2</text>
        <dbReference type="Rhea" id="RHEA:34095"/>
        <dbReference type="ChEBI" id="CHEBI:15378"/>
        <dbReference type="ChEBI" id="CHEBI:16526"/>
        <dbReference type="ChEBI" id="CHEBI:57834"/>
        <dbReference type="ChEBI" id="CHEBI:65072"/>
        <dbReference type="EC" id="4.1.1.96"/>
    </reaction>
</comment>
<proteinExistence type="inferred from homology"/>
<evidence type="ECO:0000256" key="7">
    <source>
        <dbReference type="ARBA" id="ARBA00023239"/>
    </source>
</evidence>
<comment type="cofactor">
    <cofactor evidence="1">
        <name>pyridoxal 5'-phosphate</name>
        <dbReference type="ChEBI" id="CHEBI:597326"/>
    </cofactor>
</comment>
<comment type="similarity">
    <text evidence="8">Belongs to the Orn/Lys/Arg decarboxylase class-II family. NspC subfamily.</text>
</comment>
<keyword evidence="7" id="KW-0456">Lyase</keyword>
<evidence type="ECO:0000313" key="12">
    <source>
        <dbReference type="EMBL" id="STQ86542.1"/>
    </source>
</evidence>
<dbReference type="EC" id="4.1.1.96" evidence="2"/>
<dbReference type="Proteomes" id="UP000255139">
    <property type="component" value="Unassembled WGS sequence"/>
</dbReference>
<dbReference type="Pfam" id="PF00278">
    <property type="entry name" value="Orn_DAP_Arg_deC"/>
    <property type="match status" value="1"/>
</dbReference>
<dbReference type="AlphaFoldDB" id="A0A377PVV4"/>
<gene>
    <name evidence="12" type="primary">nspC</name>
    <name evidence="12" type="ORF">NCTC12714_01349</name>
</gene>
<evidence type="ECO:0000313" key="13">
    <source>
        <dbReference type="Proteomes" id="UP000255139"/>
    </source>
</evidence>
<dbReference type="SUPFAM" id="SSF51419">
    <property type="entry name" value="PLP-binding barrel"/>
    <property type="match status" value="1"/>
</dbReference>
<evidence type="ECO:0000256" key="3">
    <source>
        <dbReference type="ARBA" id="ARBA00013633"/>
    </source>
</evidence>
<evidence type="ECO:0000256" key="1">
    <source>
        <dbReference type="ARBA" id="ARBA00001933"/>
    </source>
</evidence>
<feature type="domain" description="Orn/DAP/Arg decarboxylase 2 C-terminal" evidence="11">
    <location>
        <begin position="289"/>
        <end position="481"/>
    </location>
</feature>
<organism evidence="12 13">
    <name type="scientific">Helicobacter muridarum</name>
    <dbReference type="NCBI Taxonomy" id="216"/>
    <lineage>
        <taxon>Bacteria</taxon>
        <taxon>Pseudomonadati</taxon>
        <taxon>Campylobacterota</taxon>
        <taxon>Epsilonproteobacteria</taxon>
        <taxon>Campylobacterales</taxon>
        <taxon>Helicobacteraceae</taxon>
        <taxon>Helicobacter</taxon>
    </lineage>
</organism>
<evidence type="ECO:0000256" key="5">
    <source>
        <dbReference type="ARBA" id="ARBA00022898"/>
    </source>
</evidence>
<evidence type="ECO:0000256" key="10">
    <source>
        <dbReference type="ARBA" id="ARBA00047389"/>
    </source>
</evidence>
<keyword evidence="4" id="KW-0210">Decarboxylase</keyword>
<name>A0A377PVV4_9HELI</name>
<dbReference type="NCBIfam" id="TIGR01047">
    <property type="entry name" value="nspC"/>
    <property type="match status" value="1"/>
</dbReference>
<dbReference type="GO" id="GO:0008836">
    <property type="term" value="F:diaminopimelate decarboxylase activity"/>
    <property type="evidence" value="ECO:0007669"/>
    <property type="project" value="TreeGrafter"/>
</dbReference>
<dbReference type="GO" id="GO:0045312">
    <property type="term" value="P:nor-spermidine biosynthetic process"/>
    <property type="evidence" value="ECO:0007669"/>
    <property type="project" value="InterPro"/>
</dbReference>